<keyword evidence="2 6" id="KW-0119">Carbohydrate metabolism</keyword>
<dbReference type="RefSeq" id="WP_092793350.1">
    <property type="nucleotide sequence ID" value="NZ_FOPC01000012.1"/>
</dbReference>
<evidence type="ECO:0000259" key="7">
    <source>
        <dbReference type="PROSITE" id="PS51760"/>
    </source>
</evidence>
<gene>
    <name evidence="8" type="ORF">SAMN04487988_11296</name>
</gene>
<dbReference type="AlphaFoldDB" id="A0A1I2WE22"/>
<keyword evidence="8" id="KW-0858">Xylan degradation</keyword>
<evidence type="ECO:0000256" key="2">
    <source>
        <dbReference type="ARBA" id="ARBA00023277"/>
    </source>
</evidence>
<dbReference type="SUPFAM" id="SSF51445">
    <property type="entry name" value="(Trans)glycosidases"/>
    <property type="match status" value="1"/>
</dbReference>
<keyword evidence="4 6" id="KW-0624">Polysaccharide degradation</keyword>
<reference evidence="9" key="1">
    <citation type="submission" date="2016-10" db="EMBL/GenBank/DDBJ databases">
        <authorList>
            <person name="Varghese N."/>
            <person name="Submissions S."/>
        </authorList>
    </citation>
    <scope>NUCLEOTIDE SEQUENCE [LARGE SCALE GENOMIC DNA]</scope>
    <source>
        <strain evidence="9">DSM 19315</strain>
    </source>
</reference>
<comment type="similarity">
    <text evidence="6">Belongs to the glycosyl hydrolase 10 (cellulase F) family.</text>
</comment>
<dbReference type="PANTHER" id="PTHR31490:SF90">
    <property type="entry name" value="ENDO-1,4-BETA-XYLANASE A"/>
    <property type="match status" value="1"/>
</dbReference>
<dbReference type="PROSITE" id="PS00591">
    <property type="entry name" value="GH10_1"/>
    <property type="match status" value="1"/>
</dbReference>
<evidence type="ECO:0000256" key="3">
    <source>
        <dbReference type="ARBA" id="ARBA00023295"/>
    </source>
</evidence>
<accession>A0A1I2WE22</accession>
<dbReference type="PROSITE" id="PS51257">
    <property type="entry name" value="PROKAR_LIPOPROTEIN"/>
    <property type="match status" value="1"/>
</dbReference>
<dbReference type="InterPro" id="IPR017853">
    <property type="entry name" value="GH"/>
</dbReference>
<name>A0A1I2WE22_9BACT</name>
<dbReference type="Gene3D" id="3.20.20.80">
    <property type="entry name" value="Glycosidases"/>
    <property type="match status" value="1"/>
</dbReference>
<evidence type="ECO:0000313" key="9">
    <source>
        <dbReference type="Proteomes" id="UP000199642"/>
    </source>
</evidence>
<dbReference type="Pfam" id="PF00331">
    <property type="entry name" value="Glyco_hydro_10"/>
    <property type="match status" value="1"/>
</dbReference>
<dbReference type="GO" id="GO:0045493">
    <property type="term" value="P:xylan catabolic process"/>
    <property type="evidence" value="ECO:0007669"/>
    <property type="project" value="UniProtKB-KW"/>
</dbReference>
<feature type="active site" description="Nucleophile" evidence="5">
    <location>
        <position position="261"/>
    </location>
</feature>
<dbReference type="STRING" id="435880.SAMN04487988_11296"/>
<evidence type="ECO:0000256" key="6">
    <source>
        <dbReference type="RuleBase" id="RU361174"/>
    </source>
</evidence>
<dbReference type="EMBL" id="FOPC01000012">
    <property type="protein sequence ID" value="SFG99560.1"/>
    <property type="molecule type" value="Genomic_DNA"/>
</dbReference>
<sequence>MNHSRFLIAVIFLGTIACQTPGERGLKDEFQPDFYIGAAVNARQVDGSMASADSLLDLHFNSLTSENGLKWSNVHPQEDEFDFEFGDNYVKKGEEMDAFIVGHTLVWHQQVPDWVFRDQEGSFLSKEALQDRMENHIDTVVRRYKGRIDGWDVVNEAFEDDGTWRKTHWYMLMGEEYIAQAFTKAQKVDPDAELYYNDYNVWKPEKRRAILKMAQNLRSQGIRIDGIGMQGHYRLDFPSLDQIETAIEEIHQAGFQVMITELDVDVLPRPSDFDGADLEISYADSPEWNPYADSIPAEVHDKLVDRYASLFGLFKKHSDKISRVTFWGLHDGSTWLNNWPVRGRRNYPLLFDREMRLKWNTALFIKKNR</sequence>
<dbReference type="EC" id="3.2.1.8" evidence="6"/>
<dbReference type="PROSITE" id="PS51760">
    <property type="entry name" value="GH10_2"/>
    <property type="match status" value="1"/>
</dbReference>
<keyword evidence="3 6" id="KW-0326">Glycosidase</keyword>
<organism evidence="8 9">
    <name type="scientific">Algoriphagus hitonicola</name>
    <dbReference type="NCBI Taxonomy" id="435880"/>
    <lineage>
        <taxon>Bacteria</taxon>
        <taxon>Pseudomonadati</taxon>
        <taxon>Bacteroidota</taxon>
        <taxon>Cytophagia</taxon>
        <taxon>Cytophagales</taxon>
        <taxon>Cyclobacteriaceae</taxon>
        <taxon>Algoriphagus</taxon>
    </lineage>
</organism>
<dbReference type="InterPro" id="IPR031158">
    <property type="entry name" value="GH10_AS"/>
</dbReference>
<dbReference type="InterPro" id="IPR001000">
    <property type="entry name" value="GH10_dom"/>
</dbReference>
<dbReference type="InterPro" id="IPR044846">
    <property type="entry name" value="GH10"/>
</dbReference>
<comment type="catalytic activity">
    <reaction evidence="6">
        <text>Endohydrolysis of (1-&gt;4)-beta-D-xylosidic linkages in xylans.</text>
        <dbReference type="EC" id="3.2.1.8"/>
    </reaction>
</comment>
<keyword evidence="1 6" id="KW-0378">Hydrolase</keyword>
<evidence type="ECO:0000313" key="8">
    <source>
        <dbReference type="EMBL" id="SFG99560.1"/>
    </source>
</evidence>
<evidence type="ECO:0000256" key="5">
    <source>
        <dbReference type="PROSITE-ProRule" id="PRU10061"/>
    </source>
</evidence>
<proteinExistence type="inferred from homology"/>
<protein>
    <recommendedName>
        <fullName evidence="6">Beta-xylanase</fullName>
        <ecNumber evidence="6">3.2.1.8</ecNumber>
    </recommendedName>
</protein>
<dbReference type="PANTHER" id="PTHR31490">
    <property type="entry name" value="GLYCOSYL HYDROLASE"/>
    <property type="match status" value="1"/>
</dbReference>
<dbReference type="OrthoDB" id="9809277at2"/>
<dbReference type="PRINTS" id="PR00134">
    <property type="entry name" value="GLHYDRLASE10"/>
</dbReference>
<keyword evidence="9" id="KW-1185">Reference proteome</keyword>
<dbReference type="SMART" id="SM00633">
    <property type="entry name" value="Glyco_10"/>
    <property type="match status" value="1"/>
</dbReference>
<dbReference type="Proteomes" id="UP000199642">
    <property type="component" value="Unassembled WGS sequence"/>
</dbReference>
<evidence type="ECO:0000256" key="4">
    <source>
        <dbReference type="ARBA" id="ARBA00023326"/>
    </source>
</evidence>
<dbReference type="GO" id="GO:0031176">
    <property type="term" value="F:endo-1,4-beta-xylanase activity"/>
    <property type="evidence" value="ECO:0007669"/>
    <property type="project" value="UniProtKB-EC"/>
</dbReference>
<feature type="domain" description="GH10" evidence="7">
    <location>
        <begin position="20"/>
        <end position="368"/>
    </location>
</feature>
<evidence type="ECO:0000256" key="1">
    <source>
        <dbReference type="ARBA" id="ARBA00022801"/>
    </source>
</evidence>